<accession>A0A2P5XN90</accession>
<reference evidence="1 2" key="1">
    <citation type="submission" date="2015-01" db="EMBL/GenBank/DDBJ databases">
        <title>Genome of allotetraploid Gossypium barbadense reveals genomic plasticity and fiber elongation in cotton evolution.</title>
        <authorList>
            <person name="Chen X."/>
            <person name="Liu X."/>
            <person name="Zhao B."/>
            <person name="Zheng H."/>
            <person name="Hu Y."/>
            <person name="Lu G."/>
            <person name="Yang C."/>
            <person name="Chen J."/>
            <person name="Shan C."/>
            <person name="Zhang L."/>
            <person name="Zhou Y."/>
            <person name="Wang L."/>
            <person name="Guo W."/>
            <person name="Bai Y."/>
            <person name="Ruan J."/>
            <person name="Shangguan X."/>
            <person name="Mao Y."/>
            <person name="Jiang J."/>
            <person name="Zhu Y."/>
            <person name="Lei J."/>
            <person name="Kang H."/>
            <person name="Chen S."/>
            <person name="He X."/>
            <person name="Wang R."/>
            <person name="Wang Y."/>
            <person name="Chen J."/>
            <person name="Wang L."/>
            <person name="Yu S."/>
            <person name="Wang B."/>
            <person name="Wei J."/>
            <person name="Song S."/>
            <person name="Lu X."/>
            <person name="Gao Z."/>
            <person name="Gu W."/>
            <person name="Deng X."/>
            <person name="Ma D."/>
            <person name="Wang S."/>
            <person name="Liang W."/>
            <person name="Fang L."/>
            <person name="Cai C."/>
            <person name="Zhu X."/>
            <person name="Zhou B."/>
            <person name="Zhang Y."/>
            <person name="Chen Z."/>
            <person name="Xu S."/>
            <person name="Zhu R."/>
            <person name="Wang S."/>
            <person name="Zhang T."/>
            <person name="Zhao G."/>
        </authorList>
    </citation>
    <scope>NUCLEOTIDE SEQUENCE [LARGE SCALE GENOMIC DNA]</scope>
    <source>
        <strain evidence="2">cv. Xinhai21</strain>
        <tissue evidence="1">Leaf</tissue>
    </source>
</reference>
<sequence length="133" mass="14417">MVRDKEDVGNVSRSRKCLEKREIPGRRCMAKELEALATKKRWHRISVAAGKPFKQGSALNLDTEFGGNGPRPRLLNPLACGAKAGEAGPVGRGSKNGRSFAASSLRNLRQGKNKSAGWLASLALEMVFGARRE</sequence>
<gene>
    <name evidence="1" type="ORF">GOBAR_AA15873</name>
</gene>
<proteinExistence type="predicted"/>
<evidence type="ECO:0000313" key="1">
    <source>
        <dbReference type="EMBL" id="PPS04790.1"/>
    </source>
</evidence>
<name>A0A2P5XN90_GOSBA</name>
<dbReference type="Proteomes" id="UP000239757">
    <property type="component" value="Unassembled WGS sequence"/>
</dbReference>
<organism evidence="1 2">
    <name type="scientific">Gossypium barbadense</name>
    <name type="common">Sea Island cotton</name>
    <name type="synonym">Hibiscus barbadensis</name>
    <dbReference type="NCBI Taxonomy" id="3634"/>
    <lineage>
        <taxon>Eukaryota</taxon>
        <taxon>Viridiplantae</taxon>
        <taxon>Streptophyta</taxon>
        <taxon>Embryophyta</taxon>
        <taxon>Tracheophyta</taxon>
        <taxon>Spermatophyta</taxon>
        <taxon>Magnoliopsida</taxon>
        <taxon>eudicotyledons</taxon>
        <taxon>Gunneridae</taxon>
        <taxon>Pentapetalae</taxon>
        <taxon>rosids</taxon>
        <taxon>malvids</taxon>
        <taxon>Malvales</taxon>
        <taxon>Malvaceae</taxon>
        <taxon>Malvoideae</taxon>
        <taxon>Gossypium</taxon>
    </lineage>
</organism>
<dbReference type="AlphaFoldDB" id="A0A2P5XN90"/>
<protein>
    <submittedName>
        <fullName evidence="1">Uncharacterized protein</fullName>
    </submittedName>
</protein>
<evidence type="ECO:0000313" key="2">
    <source>
        <dbReference type="Proteomes" id="UP000239757"/>
    </source>
</evidence>
<dbReference type="EMBL" id="KZ664547">
    <property type="protein sequence ID" value="PPS04790.1"/>
    <property type="molecule type" value="Genomic_DNA"/>
</dbReference>